<reference evidence="2" key="1">
    <citation type="journal article" date="2016" name="Nature">
        <title>Genome evolution in the allotetraploid frog Xenopus laevis.</title>
        <authorList>
            <person name="Session A.M."/>
            <person name="Uno Y."/>
            <person name="Kwon T."/>
            <person name="Chapman J.A."/>
            <person name="Toyoda A."/>
            <person name="Takahashi S."/>
            <person name="Fukui A."/>
            <person name="Hikosaka A."/>
            <person name="Suzuki A."/>
            <person name="Kondo M."/>
            <person name="van Heeringen S.J."/>
            <person name="Quigley I."/>
            <person name="Heinz S."/>
            <person name="Ogino H."/>
            <person name="Ochi H."/>
            <person name="Hellsten U."/>
            <person name="Lyons J.B."/>
            <person name="Simakov O."/>
            <person name="Putnam N."/>
            <person name="Stites J."/>
            <person name="Kuroki Y."/>
            <person name="Tanaka T."/>
            <person name="Michiue T."/>
            <person name="Watanabe M."/>
            <person name="Bogdanovic O."/>
            <person name="Lister R."/>
            <person name="Georgiou G."/>
            <person name="Paranjpe S.S."/>
            <person name="van Kruijsbergen I."/>
            <person name="Shu S."/>
            <person name="Carlson J."/>
            <person name="Kinoshita T."/>
            <person name="Ohta Y."/>
            <person name="Mawaribuchi S."/>
            <person name="Jenkins J."/>
            <person name="Grimwood J."/>
            <person name="Schmutz J."/>
            <person name="Mitros T."/>
            <person name="Mozaffari S.V."/>
            <person name="Suzuki Y."/>
            <person name="Haramoto Y."/>
            <person name="Yamamoto T.S."/>
            <person name="Takagi C."/>
            <person name="Heald R."/>
            <person name="Miller K."/>
            <person name="Haudenschild C."/>
            <person name="Kitzman J."/>
            <person name="Nakayama T."/>
            <person name="Izutsu Y."/>
            <person name="Robert J."/>
            <person name="Fortriede J."/>
            <person name="Burns K."/>
            <person name="Lotay V."/>
            <person name="Karimi K."/>
            <person name="Yasuoka Y."/>
            <person name="Dichmann D.S."/>
            <person name="Flajnik M.F."/>
            <person name="Houston D.W."/>
            <person name="Shendure J."/>
            <person name="DuPasquier L."/>
            <person name="Vize P.D."/>
            <person name="Zorn A.M."/>
            <person name="Ito M."/>
            <person name="Marcotte E.M."/>
            <person name="Wallingford J.B."/>
            <person name="Ito Y."/>
            <person name="Asashima M."/>
            <person name="Ueno N."/>
            <person name="Matsuda Y."/>
            <person name="Veenstra G.J."/>
            <person name="Fujiyama A."/>
            <person name="Harland R.M."/>
            <person name="Taira M."/>
            <person name="Rokhsar D.S."/>
        </authorList>
    </citation>
    <scope>NUCLEOTIDE SEQUENCE [LARGE SCALE GENOMIC DNA]</scope>
    <source>
        <strain evidence="2">J</strain>
    </source>
</reference>
<sequence length="68" mass="8088">MAPNIERDPPQALMYPLNFVTLCQEQKCFHLNLNCWTVTLRDFTFILPSRTECKHLHRSAKYNLSYTQ</sequence>
<evidence type="ECO:0000313" key="1">
    <source>
        <dbReference type="EMBL" id="OCT66705.1"/>
    </source>
</evidence>
<dbReference type="EMBL" id="CM004481">
    <property type="protein sequence ID" value="OCT66705.1"/>
    <property type="molecule type" value="Genomic_DNA"/>
</dbReference>
<organism evidence="1 2">
    <name type="scientific">Xenopus laevis</name>
    <name type="common">African clawed frog</name>
    <dbReference type="NCBI Taxonomy" id="8355"/>
    <lineage>
        <taxon>Eukaryota</taxon>
        <taxon>Metazoa</taxon>
        <taxon>Chordata</taxon>
        <taxon>Craniata</taxon>
        <taxon>Vertebrata</taxon>
        <taxon>Euteleostomi</taxon>
        <taxon>Amphibia</taxon>
        <taxon>Batrachia</taxon>
        <taxon>Anura</taxon>
        <taxon>Pipoidea</taxon>
        <taxon>Pipidae</taxon>
        <taxon>Xenopodinae</taxon>
        <taxon>Xenopus</taxon>
        <taxon>Xenopus</taxon>
    </lineage>
</organism>
<accession>A0A974C6B8</accession>
<proteinExistence type="predicted"/>
<gene>
    <name evidence="1" type="ORF">XELAEV_18042957mg</name>
</gene>
<dbReference type="Proteomes" id="UP000694892">
    <property type="component" value="Chromosome 8S"/>
</dbReference>
<protein>
    <submittedName>
        <fullName evidence="1">Uncharacterized protein</fullName>
    </submittedName>
</protein>
<dbReference type="AlphaFoldDB" id="A0A974C6B8"/>
<name>A0A974C6B8_XENLA</name>
<evidence type="ECO:0000313" key="2">
    <source>
        <dbReference type="Proteomes" id="UP000694892"/>
    </source>
</evidence>